<comment type="caution">
    <text evidence="2">The sequence shown here is derived from an EMBL/GenBank/DDBJ whole genome shotgun (WGS) entry which is preliminary data.</text>
</comment>
<feature type="transmembrane region" description="Helical" evidence="1">
    <location>
        <begin position="12"/>
        <end position="37"/>
    </location>
</feature>
<proteinExistence type="predicted"/>
<reference evidence="2 3" key="1">
    <citation type="submission" date="2018-05" db="EMBL/GenBank/DDBJ databases">
        <title>Lactobacillus salivarius genome sequencing and assembly.</title>
        <authorList>
            <person name="Audisio C."/>
            <person name="Albarracin L."/>
            <person name="Torres M.J."/>
            <person name="Hebert E.M."/>
            <person name="Saavedra L."/>
        </authorList>
    </citation>
    <scope>NUCLEOTIDE SEQUENCE [LARGE SCALE GENOMIC DNA]</scope>
    <source>
        <strain evidence="2 3">A3iob</strain>
    </source>
</reference>
<evidence type="ECO:0000256" key="1">
    <source>
        <dbReference type="SAM" id="Phobius"/>
    </source>
</evidence>
<dbReference type="AlphaFoldDB" id="A0A2U2M8R6"/>
<keyword evidence="1" id="KW-0472">Membrane</keyword>
<accession>A0A2U2M8R6</accession>
<dbReference type="Proteomes" id="UP000245607">
    <property type="component" value="Unassembled WGS sequence"/>
</dbReference>
<evidence type="ECO:0000313" key="3">
    <source>
        <dbReference type="Proteomes" id="UP000245607"/>
    </source>
</evidence>
<gene>
    <name evidence="2" type="ORF">DB362_04660</name>
</gene>
<keyword evidence="1" id="KW-1133">Transmembrane helix</keyword>
<protein>
    <submittedName>
        <fullName evidence="2">Uncharacterized protein</fullName>
    </submittedName>
</protein>
<dbReference type="RefSeq" id="WP_109241899.1">
    <property type="nucleotide sequence ID" value="NZ_QFAS01000005.1"/>
</dbReference>
<feature type="transmembrane region" description="Helical" evidence="1">
    <location>
        <begin position="49"/>
        <end position="70"/>
    </location>
</feature>
<sequence>MKPEDYNNSFVFLTIKYNIIIFIILMSIQGIRVFWWGVFMLVNYHLTNYYPNLCCIISSVIFIILEFKFLEWKLTVREKDLK</sequence>
<name>A0A2U2M8R6_9LACO</name>
<organism evidence="2 3">
    <name type="scientific">Ligilactobacillus salivarius</name>
    <dbReference type="NCBI Taxonomy" id="1624"/>
    <lineage>
        <taxon>Bacteria</taxon>
        <taxon>Bacillati</taxon>
        <taxon>Bacillota</taxon>
        <taxon>Bacilli</taxon>
        <taxon>Lactobacillales</taxon>
        <taxon>Lactobacillaceae</taxon>
        <taxon>Ligilactobacillus</taxon>
    </lineage>
</organism>
<evidence type="ECO:0000313" key="2">
    <source>
        <dbReference type="EMBL" id="PWG53216.1"/>
    </source>
</evidence>
<dbReference type="EMBL" id="QFAS01000005">
    <property type="protein sequence ID" value="PWG53216.1"/>
    <property type="molecule type" value="Genomic_DNA"/>
</dbReference>
<keyword evidence="1" id="KW-0812">Transmembrane</keyword>